<comment type="caution">
    <text evidence="9">The sequence shown here is derived from an EMBL/GenBank/DDBJ whole genome shotgun (WGS) entry which is preliminary data.</text>
</comment>
<feature type="transmembrane region" description="Helical" evidence="8">
    <location>
        <begin position="110"/>
        <end position="134"/>
    </location>
</feature>
<feature type="transmembrane region" description="Helical" evidence="8">
    <location>
        <begin position="69"/>
        <end position="90"/>
    </location>
</feature>
<accession>A0A4S8VZZ8</accession>
<dbReference type="NCBIfam" id="TIGR00820">
    <property type="entry name" value="zip"/>
    <property type="match status" value="1"/>
</dbReference>
<evidence type="ECO:0000313" key="9">
    <source>
        <dbReference type="EMBL" id="THW17555.1"/>
    </source>
</evidence>
<evidence type="ECO:0000256" key="6">
    <source>
        <dbReference type="ARBA" id="ARBA00023065"/>
    </source>
</evidence>
<dbReference type="EMBL" id="QZAJ01000105">
    <property type="protein sequence ID" value="THW17555.1"/>
    <property type="molecule type" value="Genomic_DNA"/>
</dbReference>
<feature type="transmembrane region" description="Helical" evidence="8">
    <location>
        <begin position="38"/>
        <end position="57"/>
    </location>
</feature>
<keyword evidence="4 8" id="KW-0812">Transmembrane</keyword>
<feature type="transmembrane region" description="Helical" evidence="8">
    <location>
        <begin position="339"/>
        <end position="359"/>
    </location>
</feature>
<name>A0A4S8VZZ8_AURPU</name>
<dbReference type="PANTHER" id="PTHR11040">
    <property type="entry name" value="ZINC/IRON TRANSPORTER"/>
    <property type="match status" value="1"/>
</dbReference>
<dbReference type="InterPro" id="IPR004698">
    <property type="entry name" value="Zn/Fe_permease_fun/pln"/>
</dbReference>
<comment type="caution">
    <text evidence="8">Lacks conserved residue(s) required for the propagation of feature annotation.</text>
</comment>
<evidence type="ECO:0000256" key="5">
    <source>
        <dbReference type="ARBA" id="ARBA00022989"/>
    </source>
</evidence>
<dbReference type="Proteomes" id="UP000308014">
    <property type="component" value="Unassembled WGS sequence"/>
</dbReference>
<evidence type="ECO:0000256" key="8">
    <source>
        <dbReference type="RuleBase" id="RU362088"/>
    </source>
</evidence>
<evidence type="ECO:0000256" key="2">
    <source>
        <dbReference type="ARBA" id="ARBA00006939"/>
    </source>
</evidence>
<keyword evidence="3 8" id="KW-0813">Transport</keyword>
<reference evidence="9 10" key="1">
    <citation type="submission" date="2018-10" db="EMBL/GenBank/DDBJ databases">
        <title>Fifty Aureobasidium pullulans genomes reveal a recombining polyextremotolerant generalist.</title>
        <authorList>
            <person name="Gostincar C."/>
            <person name="Turk M."/>
            <person name="Zajc J."/>
            <person name="Gunde-Cimerman N."/>
        </authorList>
    </citation>
    <scope>NUCLEOTIDE SEQUENCE [LARGE SCALE GENOMIC DNA]</scope>
    <source>
        <strain evidence="9 10">EXF-11318</strain>
    </source>
</reference>
<dbReference type="PANTHER" id="PTHR11040:SF32">
    <property type="entry name" value="ZINC-REGULATED TRANSPORTER 1"/>
    <property type="match status" value="1"/>
</dbReference>
<keyword evidence="7 8" id="KW-0472">Membrane</keyword>
<evidence type="ECO:0000313" key="10">
    <source>
        <dbReference type="Proteomes" id="UP000308014"/>
    </source>
</evidence>
<proteinExistence type="inferred from homology"/>
<feature type="transmembrane region" description="Helical" evidence="8">
    <location>
        <begin position="192"/>
        <end position="211"/>
    </location>
</feature>
<comment type="similarity">
    <text evidence="2 8">Belongs to the ZIP transporter (TC 2.A.5) family.</text>
</comment>
<keyword evidence="5 8" id="KW-1133">Transmembrane helix</keyword>
<evidence type="ECO:0000256" key="4">
    <source>
        <dbReference type="ARBA" id="ARBA00022692"/>
    </source>
</evidence>
<organism evidence="9 10">
    <name type="scientific">Aureobasidium pullulans</name>
    <name type="common">Black yeast</name>
    <name type="synonym">Pullularia pullulans</name>
    <dbReference type="NCBI Taxonomy" id="5580"/>
    <lineage>
        <taxon>Eukaryota</taxon>
        <taxon>Fungi</taxon>
        <taxon>Dikarya</taxon>
        <taxon>Ascomycota</taxon>
        <taxon>Pezizomycotina</taxon>
        <taxon>Dothideomycetes</taxon>
        <taxon>Dothideomycetidae</taxon>
        <taxon>Dothideales</taxon>
        <taxon>Saccotheciaceae</taxon>
        <taxon>Aureobasidium</taxon>
    </lineage>
</organism>
<sequence>MATFDSTNIDLTTASPRDIICYLQLGKNEYNGHLPARISAVFVMLVVSTLGTAFPYIGKQFPRLRIPTVVYLFARYFGSGVIVSTAFIHLLDPAYQNIGPNSCVGMTGNWAMYSWTPAIMLASCMCIFVVDVVAQKYVVDRYGLDLHTDVEGIITGSAPSNTPASRDVIHKTDEEKALDTEKAEKVAFAQQFAAFLILEFGIIWHSIFIGLNFGVAGSEWSTLYIVLMFHQGFEGLGIGARMSMIPFPAKYCNWLPWLCIAGYGVTTPISMAVGLGLRTTYNSGSYESVSLLLIAMWGWLLIVGVFDAISAGILVYNGLVELLARDFLFEPQTRSNRRLTFMMVCVFLGAMLMCIVGEWA</sequence>
<comment type="subcellular location">
    <subcellularLocation>
        <location evidence="1 8">Membrane</location>
        <topology evidence="1 8">Multi-pass membrane protein</topology>
    </subcellularLocation>
</comment>
<evidence type="ECO:0000256" key="7">
    <source>
        <dbReference type="ARBA" id="ARBA00023136"/>
    </source>
</evidence>
<dbReference type="GO" id="GO:0005886">
    <property type="term" value="C:plasma membrane"/>
    <property type="evidence" value="ECO:0007669"/>
    <property type="project" value="TreeGrafter"/>
</dbReference>
<dbReference type="Pfam" id="PF02535">
    <property type="entry name" value="Zip"/>
    <property type="match status" value="1"/>
</dbReference>
<dbReference type="GO" id="GO:0000006">
    <property type="term" value="F:high-affinity zinc transmembrane transporter activity"/>
    <property type="evidence" value="ECO:0007669"/>
    <property type="project" value="TreeGrafter"/>
</dbReference>
<gene>
    <name evidence="9" type="ORF">D6D24_03856</name>
</gene>
<feature type="transmembrane region" description="Helical" evidence="8">
    <location>
        <begin position="297"/>
        <end position="319"/>
    </location>
</feature>
<evidence type="ECO:0000256" key="1">
    <source>
        <dbReference type="ARBA" id="ARBA00004141"/>
    </source>
</evidence>
<dbReference type="GO" id="GO:0071578">
    <property type="term" value="P:zinc ion import across plasma membrane"/>
    <property type="evidence" value="ECO:0007669"/>
    <property type="project" value="TreeGrafter"/>
</dbReference>
<dbReference type="InterPro" id="IPR003689">
    <property type="entry name" value="ZIP"/>
</dbReference>
<keyword evidence="6 8" id="KW-0406">Ion transport</keyword>
<dbReference type="AlphaFoldDB" id="A0A4S8VZZ8"/>
<feature type="transmembrane region" description="Helical" evidence="8">
    <location>
        <begin position="254"/>
        <end position="277"/>
    </location>
</feature>
<protein>
    <submittedName>
        <fullName evidence="9">ZIP zinc/iron transport family</fullName>
    </submittedName>
</protein>
<evidence type="ECO:0000256" key="3">
    <source>
        <dbReference type="ARBA" id="ARBA00022448"/>
    </source>
</evidence>